<evidence type="ECO:0000256" key="1">
    <source>
        <dbReference type="ARBA" id="ARBA00023015"/>
    </source>
</evidence>
<keyword evidence="3" id="KW-0804">Transcription</keyword>
<evidence type="ECO:0000256" key="2">
    <source>
        <dbReference type="ARBA" id="ARBA00023125"/>
    </source>
</evidence>
<feature type="domain" description="HTH araC/xylS-type" evidence="4">
    <location>
        <begin position="188"/>
        <end position="290"/>
    </location>
</feature>
<dbReference type="SUPFAM" id="SSF51215">
    <property type="entry name" value="Regulatory protein AraC"/>
    <property type="match status" value="1"/>
</dbReference>
<dbReference type="RefSeq" id="WP_129920835.1">
    <property type="nucleotide sequence ID" value="NZ_SEWE01000015.1"/>
</dbReference>
<dbReference type="InterPro" id="IPR037923">
    <property type="entry name" value="HTH-like"/>
</dbReference>
<sequence>MPTLSRPPVVPVHPFRPDAAVGNPWFTMARSEGGLVYEADLLLPHRKAYYLLVFVRHNRGRHWVDGTPYDRQDNRIYFTNPSQILVKEDPTPSWSTHLTFTNELLALEQNAVLRSLPLIQNLRHGHELVLTSADTTFVEEQLARLETEYRRPGEWQHRMLTAHLTVLLTYLSRLYAEQYPAAEPSADQRVLRAYQAKVEECFRELHEVGAYAELLHLSAGHLSEVVKAQSGKPAIKHLHERLVLEARRLLLYSPSPLKEIAFDLGFAEPSYFGRFFKRETGVTPAEYRSISRKMYQ</sequence>
<keyword evidence="6" id="KW-1185">Reference proteome</keyword>
<organism evidence="5 6">
    <name type="scientific">Hymenobacter persicinus</name>
    <dbReference type="NCBI Taxonomy" id="2025506"/>
    <lineage>
        <taxon>Bacteria</taxon>
        <taxon>Pseudomonadati</taxon>
        <taxon>Bacteroidota</taxon>
        <taxon>Cytophagia</taxon>
        <taxon>Cytophagales</taxon>
        <taxon>Hymenobacteraceae</taxon>
        <taxon>Hymenobacter</taxon>
    </lineage>
</organism>
<dbReference type="GO" id="GO:0003700">
    <property type="term" value="F:DNA-binding transcription factor activity"/>
    <property type="evidence" value="ECO:0007669"/>
    <property type="project" value="InterPro"/>
</dbReference>
<dbReference type="PANTHER" id="PTHR43280:SF32">
    <property type="entry name" value="TRANSCRIPTIONAL REGULATORY PROTEIN"/>
    <property type="match status" value="1"/>
</dbReference>
<dbReference type="OrthoDB" id="9793451at2"/>
<dbReference type="InterPro" id="IPR020449">
    <property type="entry name" value="Tscrpt_reg_AraC-type_HTH"/>
</dbReference>
<keyword evidence="1" id="KW-0805">Transcription regulation</keyword>
<evidence type="ECO:0000313" key="5">
    <source>
        <dbReference type="EMBL" id="RYU80094.1"/>
    </source>
</evidence>
<evidence type="ECO:0000259" key="4">
    <source>
        <dbReference type="PROSITE" id="PS01124"/>
    </source>
</evidence>
<dbReference type="Proteomes" id="UP000294155">
    <property type="component" value="Unassembled WGS sequence"/>
</dbReference>
<dbReference type="Pfam" id="PF12833">
    <property type="entry name" value="HTH_18"/>
    <property type="match status" value="1"/>
</dbReference>
<dbReference type="SMART" id="SM00342">
    <property type="entry name" value="HTH_ARAC"/>
    <property type="match status" value="1"/>
</dbReference>
<keyword evidence="2" id="KW-0238">DNA-binding</keyword>
<dbReference type="InterPro" id="IPR018060">
    <property type="entry name" value="HTH_AraC"/>
</dbReference>
<dbReference type="GO" id="GO:0043565">
    <property type="term" value="F:sequence-specific DNA binding"/>
    <property type="evidence" value="ECO:0007669"/>
    <property type="project" value="InterPro"/>
</dbReference>
<gene>
    <name evidence="5" type="ORF">EWM57_09125</name>
</gene>
<dbReference type="SUPFAM" id="SSF46689">
    <property type="entry name" value="Homeodomain-like"/>
    <property type="match status" value="1"/>
</dbReference>
<reference evidence="5 6" key="1">
    <citation type="submission" date="2019-02" db="EMBL/GenBank/DDBJ databases">
        <title>Bacterial novel species isolated from soil.</title>
        <authorList>
            <person name="Jung H.-Y."/>
        </authorList>
    </citation>
    <scope>NUCLEOTIDE SEQUENCE [LARGE SCALE GENOMIC DNA]</scope>
    <source>
        <strain evidence="5 6">1-3-3-3</strain>
    </source>
</reference>
<protein>
    <submittedName>
        <fullName evidence="5">AraC family transcriptional regulator</fullName>
    </submittedName>
</protein>
<comment type="caution">
    <text evidence="5">The sequence shown here is derived from an EMBL/GenBank/DDBJ whole genome shotgun (WGS) entry which is preliminary data.</text>
</comment>
<dbReference type="PRINTS" id="PR00032">
    <property type="entry name" value="HTHARAC"/>
</dbReference>
<dbReference type="InterPro" id="IPR009057">
    <property type="entry name" value="Homeodomain-like_sf"/>
</dbReference>
<dbReference type="Gene3D" id="1.10.10.60">
    <property type="entry name" value="Homeodomain-like"/>
    <property type="match status" value="1"/>
</dbReference>
<dbReference type="PANTHER" id="PTHR43280">
    <property type="entry name" value="ARAC-FAMILY TRANSCRIPTIONAL REGULATOR"/>
    <property type="match status" value="1"/>
</dbReference>
<evidence type="ECO:0000256" key="3">
    <source>
        <dbReference type="ARBA" id="ARBA00023163"/>
    </source>
</evidence>
<evidence type="ECO:0000313" key="6">
    <source>
        <dbReference type="Proteomes" id="UP000294155"/>
    </source>
</evidence>
<accession>A0A4Q5LBW3</accession>
<dbReference type="AlphaFoldDB" id="A0A4Q5LBW3"/>
<name>A0A4Q5LBW3_9BACT</name>
<dbReference type="PROSITE" id="PS01124">
    <property type="entry name" value="HTH_ARAC_FAMILY_2"/>
    <property type="match status" value="1"/>
</dbReference>
<proteinExistence type="predicted"/>
<dbReference type="EMBL" id="SEWE01000015">
    <property type="protein sequence ID" value="RYU80094.1"/>
    <property type="molecule type" value="Genomic_DNA"/>
</dbReference>